<reference evidence="2" key="1">
    <citation type="submission" date="2020-03" db="EMBL/GenBank/DDBJ databases">
        <title>The deep terrestrial virosphere.</title>
        <authorList>
            <person name="Holmfeldt K."/>
            <person name="Nilsson E."/>
            <person name="Simone D."/>
            <person name="Lopez-Fernandez M."/>
            <person name="Wu X."/>
            <person name="de Brujin I."/>
            <person name="Lundin D."/>
            <person name="Andersson A."/>
            <person name="Bertilsson S."/>
            <person name="Dopson M."/>
        </authorList>
    </citation>
    <scope>NUCLEOTIDE SEQUENCE</scope>
    <source>
        <strain evidence="2">MM171B02098</strain>
        <strain evidence="1">MM415B01890</strain>
    </source>
</reference>
<dbReference type="AlphaFoldDB" id="A0A6M3M7L9"/>
<proteinExistence type="predicted"/>
<gene>
    <name evidence="2" type="ORF">MM171B02098_0001</name>
    <name evidence="1" type="ORF">MM415B01890_0010</name>
</gene>
<organism evidence="2">
    <name type="scientific">viral metagenome</name>
    <dbReference type="NCBI Taxonomy" id="1070528"/>
    <lineage>
        <taxon>unclassified sequences</taxon>
        <taxon>metagenomes</taxon>
        <taxon>organismal metagenomes</taxon>
    </lineage>
</organism>
<sequence>MKIVNKIISLILIWFVFTATASAYTISGYVTNNSAGINGTIINYNLNTTYSNATGYYFMNNLTGNIIINFTSNPVYYSNSTSINMDSNKTLNVNLLKKPTGTISGRVCSFPGCQIEEAVQIASNRIRWFF</sequence>
<dbReference type="EMBL" id="MT141209">
    <property type="protein sequence ID" value="QJA56277.1"/>
    <property type="molecule type" value="Genomic_DNA"/>
</dbReference>
<evidence type="ECO:0000313" key="1">
    <source>
        <dbReference type="EMBL" id="QJA56277.1"/>
    </source>
</evidence>
<dbReference type="EMBL" id="MT143729">
    <property type="protein sequence ID" value="QJB01733.1"/>
    <property type="molecule type" value="Genomic_DNA"/>
</dbReference>
<accession>A0A6M3M7L9</accession>
<protein>
    <recommendedName>
        <fullName evidence="3">Carboxypeptidase regulatory-like domain-containing protein</fullName>
    </recommendedName>
</protein>
<evidence type="ECO:0008006" key="3">
    <source>
        <dbReference type="Google" id="ProtNLM"/>
    </source>
</evidence>
<name>A0A6M3M7L9_9ZZZZ</name>
<evidence type="ECO:0000313" key="2">
    <source>
        <dbReference type="EMBL" id="QJB01733.1"/>
    </source>
</evidence>